<reference evidence="1 2" key="2">
    <citation type="submission" date="2018-11" db="EMBL/GenBank/DDBJ databases">
        <authorList>
            <consortium name="Pathogen Informatics"/>
        </authorList>
    </citation>
    <scope>NUCLEOTIDE SEQUENCE [LARGE SCALE GENOMIC DNA]</scope>
</reference>
<dbReference type="WBParaSite" id="TCNE_0000330201-mRNA-1">
    <property type="protein sequence ID" value="TCNE_0000330201-mRNA-1"/>
    <property type="gene ID" value="TCNE_0000330201"/>
</dbReference>
<accession>A0A183U482</accession>
<dbReference type="AlphaFoldDB" id="A0A183U482"/>
<organism evidence="2 3">
    <name type="scientific">Toxocara canis</name>
    <name type="common">Canine roundworm</name>
    <dbReference type="NCBI Taxonomy" id="6265"/>
    <lineage>
        <taxon>Eukaryota</taxon>
        <taxon>Metazoa</taxon>
        <taxon>Ecdysozoa</taxon>
        <taxon>Nematoda</taxon>
        <taxon>Chromadorea</taxon>
        <taxon>Rhabditida</taxon>
        <taxon>Spirurina</taxon>
        <taxon>Ascaridomorpha</taxon>
        <taxon>Ascaridoidea</taxon>
        <taxon>Toxocaridae</taxon>
        <taxon>Toxocara</taxon>
    </lineage>
</organism>
<keyword evidence="2" id="KW-1185">Reference proteome</keyword>
<proteinExistence type="predicted"/>
<gene>
    <name evidence="1" type="ORF">TCNE_LOCUS3302</name>
</gene>
<dbReference type="Proteomes" id="UP000050794">
    <property type="component" value="Unassembled WGS sequence"/>
</dbReference>
<evidence type="ECO:0000313" key="2">
    <source>
        <dbReference type="Proteomes" id="UP000050794"/>
    </source>
</evidence>
<dbReference type="EMBL" id="UYWY01004086">
    <property type="protein sequence ID" value="VDM29019.1"/>
    <property type="molecule type" value="Genomic_DNA"/>
</dbReference>
<evidence type="ECO:0000313" key="1">
    <source>
        <dbReference type="EMBL" id="VDM29019.1"/>
    </source>
</evidence>
<sequence length="104" mass="11780">MASMRLGGLFVAERRQQVEERIAIGSRSAGERGSRPQVADCDGYTIRRLLHAVELLDLMGRLWRRDPYCICYEAIMSVPNWSLFIGFSRLVRGEPGIVVPPDED</sequence>
<reference evidence="3" key="1">
    <citation type="submission" date="2016-06" db="UniProtKB">
        <authorList>
            <consortium name="WormBaseParasite"/>
        </authorList>
    </citation>
    <scope>IDENTIFICATION</scope>
</reference>
<name>A0A183U482_TOXCA</name>
<protein>
    <submittedName>
        <fullName evidence="1 3">Uncharacterized protein</fullName>
    </submittedName>
</protein>
<evidence type="ECO:0000313" key="3">
    <source>
        <dbReference type="WBParaSite" id="TCNE_0000330201-mRNA-1"/>
    </source>
</evidence>